<accession>A0A1X0NTL8</accession>
<dbReference type="AlphaFoldDB" id="A0A1X0NTL8"/>
<evidence type="ECO:0000256" key="1">
    <source>
        <dbReference type="SAM" id="MobiDB-lite"/>
    </source>
</evidence>
<name>A0A1X0NTL8_9TRYP</name>
<feature type="region of interest" description="Disordered" evidence="1">
    <location>
        <begin position="331"/>
        <end position="370"/>
    </location>
</feature>
<dbReference type="InterPro" id="IPR052557">
    <property type="entry name" value="CAP/Cytokinesis_protein"/>
</dbReference>
<comment type="caution">
    <text evidence="2">The sequence shown here is derived from an EMBL/GenBank/DDBJ whole genome shotgun (WGS) entry which is preliminary data.</text>
</comment>
<gene>
    <name evidence="2" type="ORF">TM35_000181130</name>
</gene>
<feature type="compositionally biased region" description="Low complexity" evidence="1">
    <location>
        <begin position="188"/>
        <end position="204"/>
    </location>
</feature>
<keyword evidence="3" id="KW-1185">Reference proteome</keyword>
<dbReference type="Proteomes" id="UP000192257">
    <property type="component" value="Unassembled WGS sequence"/>
</dbReference>
<proteinExistence type="predicted"/>
<dbReference type="SUPFAM" id="SSF54001">
    <property type="entry name" value="Cysteine proteinases"/>
    <property type="match status" value="1"/>
</dbReference>
<dbReference type="PANTHER" id="PTHR46333">
    <property type="entry name" value="CYTOKINESIS PROTEIN 3"/>
    <property type="match status" value="1"/>
</dbReference>
<feature type="region of interest" description="Disordered" evidence="1">
    <location>
        <begin position="187"/>
        <end position="248"/>
    </location>
</feature>
<dbReference type="PANTHER" id="PTHR46333:SF2">
    <property type="entry name" value="CYTOKINESIS PROTEIN 3"/>
    <property type="match status" value="1"/>
</dbReference>
<evidence type="ECO:0000313" key="2">
    <source>
        <dbReference type="EMBL" id="ORC88056.1"/>
    </source>
</evidence>
<feature type="compositionally biased region" description="Gly residues" evidence="1">
    <location>
        <begin position="216"/>
        <end position="227"/>
    </location>
</feature>
<dbReference type="InterPro" id="IPR038765">
    <property type="entry name" value="Papain-like_cys_pep_sf"/>
</dbReference>
<protein>
    <submittedName>
        <fullName evidence="2">Uncharacterized protein</fullName>
    </submittedName>
</protein>
<evidence type="ECO:0000313" key="3">
    <source>
        <dbReference type="Proteomes" id="UP000192257"/>
    </source>
</evidence>
<dbReference type="EMBL" id="NBCO01000018">
    <property type="protein sequence ID" value="ORC88056.1"/>
    <property type="molecule type" value="Genomic_DNA"/>
</dbReference>
<dbReference type="VEuPathDB" id="TriTrypDB:TM35_000181130"/>
<dbReference type="RefSeq" id="XP_028882122.1">
    <property type="nucleotide sequence ID" value="XM_029026426.1"/>
</dbReference>
<dbReference type="OrthoDB" id="272412at2759"/>
<feature type="compositionally biased region" description="Pro residues" evidence="1">
    <location>
        <begin position="235"/>
        <end position="246"/>
    </location>
</feature>
<organism evidence="2 3">
    <name type="scientific">Trypanosoma theileri</name>
    <dbReference type="NCBI Taxonomy" id="67003"/>
    <lineage>
        <taxon>Eukaryota</taxon>
        <taxon>Discoba</taxon>
        <taxon>Euglenozoa</taxon>
        <taxon>Kinetoplastea</taxon>
        <taxon>Metakinetoplastina</taxon>
        <taxon>Trypanosomatida</taxon>
        <taxon>Trypanosomatidae</taxon>
        <taxon>Trypanosoma</taxon>
    </lineage>
</organism>
<sequence>MNSRTKATPPPLVESEEVQIESFGRHLFDMFNKNVRPSIFDLQLRYYGDYLHHFGFSIEKEMRRQQQPSFAPSPTNGNGVQHLHQSRNGYHHNTLTPGMYDVGASVDDLVADAGWDIGKEEREEADAQARSVGPMEGCTKLEEVVAKIVEPYMQTSWRQNATQCAMKKMRAIYYWLCENMTVELPSPNAGGEETTNANTNNNANSHNVNTKAGNAAAGGGRRSAGRGGGRRPAAGDPPPPAPPPADPHVAALERRTADPTTLAGLYVAFLRAAGVAAEVVAGYLRGRAPGEVFPWAWNVVHIPHNEPAVRRYLVDVALSAYNGPLRPVTLAKDTAEEPEQAKTTAPKETSAPRSKRTGTIQEEKPKRGLLEGPTLLTSVTQTKHIESFYFNTHPEEFCATHLPNDGRHTLLMSAPRKVQWENAPCLTHTFFRFPLALSSHRRRCNFTARSTPFYVGLVNNKPEGTELCCVLFRGPLSELPEDCSTATSIGPQWVWHQREEATGCETFTMMVPEAGYYSIIIGARRIRKDPYSTVIADEPFLPVVAYQVLVTFVPCQFPQLPRQIFGPSVCKLFAPLTHQVSEGKTQFIVMPSCANVASVAVVSKRPSDGSRELLGFLPFVDKCVAYIGDVTLVSGTEVELWMLYAAPDHNYVNAANLPHMLTSFQPNVSPAHSDEDGNRDAIQQLTTPHTSRCDLLFVPVVMRIEVKKMIAALKGPAYIQPQPSLEEEQQLTLRRLIGVTSELYHEATDIAIKKSNPVGSYFAEKGLPRRKSKNV</sequence>
<reference evidence="2 3" key="1">
    <citation type="submission" date="2017-03" db="EMBL/GenBank/DDBJ databases">
        <title>An alternative strategy for trypanosome survival in the mammalian bloodstream revealed through genome and transcriptome analysis of the ubiquitous bovine parasite Trypanosoma (Megatrypanum) theileri.</title>
        <authorList>
            <person name="Kelly S."/>
            <person name="Ivens A."/>
            <person name="Mott A."/>
            <person name="O'Neill E."/>
            <person name="Emms D."/>
            <person name="Macleod O."/>
            <person name="Voorheis P."/>
            <person name="Matthews J."/>
            <person name="Matthews K."/>
            <person name="Carrington M."/>
        </authorList>
    </citation>
    <scope>NUCLEOTIDE SEQUENCE [LARGE SCALE GENOMIC DNA]</scope>
    <source>
        <strain evidence="2">Edinburgh</strain>
    </source>
</reference>
<dbReference type="GO" id="GO:0005737">
    <property type="term" value="C:cytoplasm"/>
    <property type="evidence" value="ECO:0007669"/>
    <property type="project" value="TreeGrafter"/>
</dbReference>
<dbReference type="GeneID" id="39986206"/>